<evidence type="ECO:0000313" key="2">
    <source>
        <dbReference type="EMBL" id="CAA9258699.1"/>
    </source>
</evidence>
<name>A0A6J4IPU0_9ACTN</name>
<accession>A0A6J4IPU0</accession>
<gene>
    <name evidence="2" type="ORF">AVDCRST_MAG57-2502</name>
</gene>
<feature type="non-terminal residue" evidence="2">
    <location>
        <position position="1"/>
    </location>
</feature>
<feature type="region of interest" description="Disordered" evidence="1">
    <location>
        <begin position="1"/>
        <end position="65"/>
    </location>
</feature>
<keyword evidence="2" id="KW-0378">Hydrolase</keyword>
<protein>
    <submittedName>
        <fullName evidence="2">Acyl-CoA thioesterase II</fullName>
        <ecNumber evidence="2">3.1.2.-</ecNumber>
    </submittedName>
</protein>
<proteinExistence type="predicted"/>
<organism evidence="2">
    <name type="scientific">uncultured Blastococcus sp</name>
    <dbReference type="NCBI Taxonomy" id="217144"/>
    <lineage>
        <taxon>Bacteria</taxon>
        <taxon>Bacillati</taxon>
        <taxon>Actinomycetota</taxon>
        <taxon>Actinomycetes</taxon>
        <taxon>Geodermatophilales</taxon>
        <taxon>Geodermatophilaceae</taxon>
        <taxon>Blastococcus</taxon>
        <taxon>environmental samples</taxon>
    </lineage>
</organism>
<dbReference type="AlphaFoldDB" id="A0A6J4IPU0"/>
<reference evidence="2" key="1">
    <citation type="submission" date="2020-02" db="EMBL/GenBank/DDBJ databases">
        <authorList>
            <person name="Meier V. D."/>
        </authorList>
    </citation>
    <scope>NUCLEOTIDE SEQUENCE</scope>
    <source>
        <strain evidence="2">AVDCRST_MAG57</strain>
    </source>
</reference>
<dbReference type="EC" id="3.1.2.-" evidence="2"/>
<feature type="compositionally biased region" description="Low complexity" evidence="1">
    <location>
        <begin position="36"/>
        <end position="53"/>
    </location>
</feature>
<feature type="non-terminal residue" evidence="2">
    <location>
        <position position="65"/>
    </location>
</feature>
<dbReference type="EMBL" id="CADCTI010000207">
    <property type="protein sequence ID" value="CAA9258699.1"/>
    <property type="molecule type" value="Genomic_DNA"/>
</dbReference>
<sequence>TSRGRAWTTRCGSTSRCAPTTGSSTRPTAPRRRPGARCASARSGPPTARTSPRSPRRASSARRGR</sequence>
<feature type="compositionally biased region" description="Basic residues" evidence="1">
    <location>
        <begin position="54"/>
        <end position="65"/>
    </location>
</feature>
<evidence type="ECO:0000256" key="1">
    <source>
        <dbReference type="SAM" id="MobiDB-lite"/>
    </source>
</evidence>
<feature type="compositionally biased region" description="Low complexity" evidence="1">
    <location>
        <begin position="19"/>
        <end position="28"/>
    </location>
</feature>
<dbReference type="GO" id="GO:0016787">
    <property type="term" value="F:hydrolase activity"/>
    <property type="evidence" value="ECO:0007669"/>
    <property type="project" value="UniProtKB-KW"/>
</dbReference>